<keyword evidence="7" id="KW-0999">Mitochondrion inner membrane</keyword>
<evidence type="ECO:0000256" key="14">
    <source>
        <dbReference type="SAM" id="MobiDB-lite"/>
    </source>
</evidence>
<dbReference type="InterPro" id="IPR018247">
    <property type="entry name" value="EF_Hand_1_Ca_BS"/>
</dbReference>
<keyword evidence="16" id="KW-1185">Reference proteome</keyword>
<dbReference type="GeneID" id="102807663"/>
<comment type="similarity">
    <text evidence="13">Belongs to the MICU1 family. MICU1 subfamily.</text>
</comment>
<keyword evidence="5" id="KW-0479">Metal-binding</keyword>
<organism evidence="16 17">
    <name type="scientific">Saccoglossus kowalevskii</name>
    <name type="common">Acorn worm</name>
    <dbReference type="NCBI Taxonomy" id="10224"/>
    <lineage>
        <taxon>Eukaryota</taxon>
        <taxon>Metazoa</taxon>
        <taxon>Hemichordata</taxon>
        <taxon>Enteropneusta</taxon>
        <taxon>Harrimaniidae</taxon>
        <taxon>Saccoglossus</taxon>
    </lineage>
</organism>
<evidence type="ECO:0000256" key="6">
    <source>
        <dbReference type="ARBA" id="ARBA00022737"/>
    </source>
</evidence>
<sequence>IATYVFTSGIGGSAAIGLLWQRKRLVAATDVQSANTEDTEVQESDDSGEDQEDSGKKKKKRPGFRDRRVIEYENRIRAYSTPDKIFRYFATLRVQSEHGDYEIYMTPEDFVRSITPDAKQPEGLGLDQFRRYDPKKVGATSQFSEEGSIFSTLGQCGLITFSDYIFLLTVLSTPPRHFEIAFRMFDLDGNGEIQPFEFEKVTQIIRAQTSTGQRHRDHAVTGSTLAHHINSALTTYFFGENMDQKLTINKFIEFQTRLQEEILKLEFNRFDPEDGKITEGEFSDSLLAYAALTEKKKTRMIKRVKKAFKEEPQGVTLQEFLSFTKLLRSIHDVDTALTFYHVAGAPIGHDTLKHVAKTVAGVDLSDHIVNVVFTLFDENNDGKLTHKEFVSVMKNRGMRGLEKSKDTGVTRLIETMWRCAKETKKFNWES</sequence>
<evidence type="ECO:0000256" key="12">
    <source>
        <dbReference type="ARBA" id="ARBA00023136"/>
    </source>
</evidence>
<comment type="subcellular location">
    <subcellularLocation>
        <location evidence="1">Mitochondrion inner membrane</location>
    </subcellularLocation>
    <subcellularLocation>
        <location evidence="2">Mitochondrion intermembrane space</location>
    </subcellularLocation>
</comment>
<feature type="domain" description="EF-hand" evidence="15">
    <location>
        <begin position="364"/>
        <end position="399"/>
    </location>
</feature>
<dbReference type="Gene3D" id="1.10.238.10">
    <property type="entry name" value="EF-hand"/>
    <property type="match status" value="2"/>
</dbReference>
<evidence type="ECO:0000259" key="15">
    <source>
        <dbReference type="PROSITE" id="PS50222"/>
    </source>
</evidence>
<evidence type="ECO:0000256" key="10">
    <source>
        <dbReference type="ARBA" id="ARBA00023065"/>
    </source>
</evidence>
<keyword evidence="10" id="KW-0406">Ion transport</keyword>
<dbReference type="Proteomes" id="UP000694865">
    <property type="component" value="Unplaced"/>
</dbReference>
<feature type="domain" description="EF-hand" evidence="15">
    <location>
        <begin position="173"/>
        <end position="208"/>
    </location>
</feature>
<feature type="non-terminal residue" evidence="17">
    <location>
        <position position="1"/>
    </location>
</feature>
<evidence type="ECO:0000256" key="7">
    <source>
        <dbReference type="ARBA" id="ARBA00022792"/>
    </source>
</evidence>
<evidence type="ECO:0000256" key="11">
    <source>
        <dbReference type="ARBA" id="ARBA00023128"/>
    </source>
</evidence>
<evidence type="ECO:0000256" key="13">
    <source>
        <dbReference type="ARBA" id="ARBA00038333"/>
    </source>
</evidence>
<dbReference type="InterPro" id="IPR002048">
    <property type="entry name" value="EF_hand_dom"/>
</dbReference>
<evidence type="ECO:0000256" key="2">
    <source>
        <dbReference type="ARBA" id="ARBA00004569"/>
    </source>
</evidence>
<evidence type="ECO:0000256" key="9">
    <source>
        <dbReference type="ARBA" id="ARBA00022946"/>
    </source>
</evidence>
<dbReference type="Pfam" id="PF13202">
    <property type="entry name" value="EF-hand_5"/>
    <property type="match status" value="1"/>
</dbReference>
<evidence type="ECO:0000256" key="8">
    <source>
        <dbReference type="ARBA" id="ARBA00022837"/>
    </source>
</evidence>
<keyword evidence="8" id="KW-0106">Calcium</keyword>
<dbReference type="PROSITE" id="PS00018">
    <property type="entry name" value="EF_HAND_1"/>
    <property type="match status" value="2"/>
</dbReference>
<accession>A0ABM0MKL5</accession>
<gene>
    <name evidence="17" type="primary">LOC102807663</name>
</gene>
<dbReference type="PANTHER" id="PTHR12294:SF1">
    <property type="entry name" value="CALCIUM UPTAKE PROTEIN 1, MITOCHONDRIAL"/>
    <property type="match status" value="1"/>
</dbReference>
<evidence type="ECO:0000256" key="4">
    <source>
        <dbReference type="ARBA" id="ARBA00022568"/>
    </source>
</evidence>
<dbReference type="SUPFAM" id="SSF47473">
    <property type="entry name" value="EF-hand"/>
    <property type="match status" value="2"/>
</dbReference>
<evidence type="ECO:0000313" key="17">
    <source>
        <dbReference type="RefSeq" id="XP_006820556.1"/>
    </source>
</evidence>
<evidence type="ECO:0000256" key="1">
    <source>
        <dbReference type="ARBA" id="ARBA00004273"/>
    </source>
</evidence>
<evidence type="ECO:0000313" key="16">
    <source>
        <dbReference type="Proteomes" id="UP000694865"/>
    </source>
</evidence>
<protein>
    <submittedName>
        <fullName evidence="17">Calcium uptake protein 1, mitochondrial-like</fullName>
    </submittedName>
</protein>
<keyword evidence="9" id="KW-0809">Transit peptide</keyword>
<dbReference type="InterPro" id="IPR039800">
    <property type="entry name" value="MICU1/2/3"/>
</dbReference>
<keyword evidence="12" id="KW-0472">Membrane</keyword>
<feature type="compositionally biased region" description="Acidic residues" evidence="14">
    <location>
        <begin position="37"/>
        <end position="52"/>
    </location>
</feature>
<name>A0ABM0MKL5_SACKO</name>
<dbReference type="SMART" id="SM00054">
    <property type="entry name" value="EFh"/>
    <property type="match status" value="2"/>
</dbReference>
<keyword evidence="6" id="KW-0677">Repeat</keyword>
<dbReference type="PANTHER" id="PTHR12294">
    <property type="entry name" value="EF HAND DOMAIN FAMILY A1,A2-RELATED"/>
    <property type="match status" value="1"/>
</dbReference>
<dbReference type="PROSITE" id="PS50222">
    <property type="entry name" value="EF_HAND_2"/>
    <property type="match status" value="2"/>
</dbReference>
<dbReference type="CDD" id="cd15900">
    <property type="entry name" value="EFh_MICU"/>
    <property type="match status" value="1"/>
</dbReference>
<keyword evidence="11" id="KW-0496">Mitochondrion</keyword>
<reference evidence="17" key="1">
    <citation type="submission" date="2025-08" db="UniProtKB">
        <authorList>
            <consortium name="RefSeq"/>
        </authorList>
    </citation>
    <scope>IDENTIFICATION</scope>
    <source>
        <tissue evidence="17">Testes</tissue>
    </source>
</reference>
<dbReference type="Pfam" id="PF13833">
    <property type="entry name" value="EF-hand_8"/>
    <property type="match status" value="1"/>
</dbReference>
<keyword evidence="4" id="KW-0109">Calcium transport</keyword>
<proteinExistence type="inferred from homology"/>
<feature type="region of interest" description="Disordered" evidence="14">
    <location>
        <begin position="31"/>
        <end position="63"/>
    </location>
</feature>
<evidence type="ECO:0000256" key="3">
    <source>
        <dbReference type="ARBA" id="ARBA00022448"/>
    </source>
</evidence>
<keyword evidence="3" id="KW-0813">Transport</keyword>
<evidence type="ECO:0000256" key="5">
    <source>
        <dbReference type="ARBA" id="ARBA00022723"/>
    </source>
</evidence>
<dbReference type="InterPro" id="IPR011992">
    <property type="entry name" value="EF-hand-dom_pair"/>
</dbReference>
<dbReference type="RefSeq" id="XP_006820556.1">
    <property type="nucleotide sequence ID" value="XM_006820493.1"/>
</dbReference>